<evidence type="ECO:0000256" key="7">
    <source>
        <dbReference type="SAM" id="SignalP"/>
    </source>
</evidence>
<evidence type="ECO:0000313" key="9">
    <source>
        <dbReference type="EMBL" id="ATQ67672.1"/>
    </source>
</evidence>
<dbReference type="InterPro" id="IPR011250">
    <property type="entry name" value="OMP/PagP_B-barrel"/>
</dbReference>
<dbReference type="EMBL" id="CP023737">
    <property type="protein sequence ID" value="ATQ67672.1"/>
    <property type="molecule type" value="Genomic_DNA"/>
</dbReference>
<reference evidence="10" key="1">
    <citation type="submission" date="2017-10" db="EMBL/GenBank/DDBJ databases">
        <title>Completed PacBio SMRT sequence of Methylosinus trichosporium OB3b reveals presence of a third large plasmid.</title>
        <authorList>
            <person name="Charles T.C."/>
            <person name="Lynch M.D.J."/>
            <person name="Heil J.R."/>
            <person name="Cheng J."/>
        </authorList>
    </citation>
    <scope>NUCLEOTIDE SEQUENCE [LARGE SCALE GENOMIC DNA]</scope>
    <source>
        <strain evidence="10">OB3b</strain>
    </source>
</reference>
<keyword evidence="10" id="KW-1185">Reference proteome</keyword>
<comment type="subcellular location">
    <subcellularLocation>
        <location evidence="1">Cell outer membrane</location>
    </subcellularLocation>
</comment>
<dbReference type="RefSeq" id="WP_003611972.1">
    <property type="nucleotide sequence ID" value="NZ_ADVE02000001.1"/>
</dbReference>
<feature type="region of interest" description="Disordered" evidence="6">
    <location>
        <begin position="309"/>
        <end position="385"/>
    </location>
</feature>
<dbReference type="PANTHER" id="PTHR34001:SF3">
    <property type="entry name" value="BLL7405 PROTEIN"/>
    <property type="match status" value="1"/>
</dbReference>
<protein>
    <submittedName>
        <fullName evidence="9">Porin family protein</fullName>
    </submittedName>
</protein>
<dbReference type="STRING" id="595536.GCA_000178815_03748"/>
<evidence type="ECO:0000313" key="10">
    <source>
        <dbReference type="Proteomes" id="UP000230709"/>
    </source>
</evidence>
<feature type="chain" id="PRO_5013770166" evidence="7">
    <location>
        <begin position="22"/>
        <end position="723"/>
    </location>
</feature>
<keyword evidence="3" id="KW-0472">Membrane</keyword>
<dbReference type="InterPro" id="IPR051692">
    <property type="entry name" value="OMP-like"/>
</dbReference>
<feature type="compositionally biased region" description="Gly residues" evidence="6">
    <location>
        <begin position="331"/>
        <end position="357"/>
    </location>
</feature>
<evidence type="ECO:0000256" key="3">
    <source>
        <dbReference type="ARBA" id="ARBA00023136"/>
    </source>
</evidence>
<evidence type="ECO:0000256" key="6">
    <source>
        <dbReference type="SAM" id="MobiDB-lite"/>
    </source>
</evidence>
<dbReference type="PANTHER" id="PTHR34001">
    <property type="entry name" value="BLL7405 PROTEIN"/>
    <property type="match status" value="1"/>
</dbReference>
<keyword evidence="4" id="KW-0998">Cell outer membrane</keyword>
<dbReference type="KEGG" id="mtw:CQW49_07050"/>
<feature type="signal peptide" evidence="7">
    <location>
        <begin position="1"/>
        <end position="21"/>
    </location>
</feature>
<feature type="compositionally biased region" description="Gly residues" evidence="6">
    <location>
        <begin position="374"/>
        <end position="385"/>
    </location>
</feature>
<dbReference type="AlphaFoldDB" id="A0A2D2CY42"/>
<dbReference type="GO" id="GO:0009279">
    <property type="term" value="C:cell outer membrane"/>
    <property type="evidence" value="ECO:0007669"/>
    <property type="project" value="UniProtKB-SubCell"/>
</dbReference>
<dbReference type="SUPFAM" id="SSF56925">
    <property type="entry name" value="OMPA-like"/>
    <property type="match status" value="1"/>
</dbReference>
<feature type="domain" description="Outer membrane protein beta-barrel" evidence="8">
    <location>
        <begin position="34"/>
        <end position="249"/>
    </location>
</feature>
<evidence type="ECO:0000259" key="8">
    <source>
        <dbReference type="Pfam" id="PF13505"/>
    </source>
</evidence>
<keyword evidence="2 7" id="KW-0732">Signal</keyword>
<dbReference type="InterPro" id="IPR027385">
    <property type="entry name" value="Beta-barrel_OMP"/>
</dbReference>
<name>A0A2D2CY42_METT3</name>
<evidence type="ECO:0000256" key="5">
    <source>
        <dbReference type="ARBA" id="ARBA00038306"/>
    </source>
</evidence>
<gene>
    <name evidence="9" type="ORF">CQW49_07050</name>
</gene>
<evidence type="ECO:0000256" key="2">
    <source>
        <dbReference type="ARBA" id="ARBA00022729"/>
    </source>
</evidence>
<dbReference type="Gene3D" id="2.40.160.20">
    <property type="match status" value="1"/>
</dbReference>
<evidence type="ECO:0000256" key="1">
    <source>
        <dbReference type="ARBA" id="ARBA00004442"/>
    </source>
</evidence>
<proteinExistence type="inferred from homology"/>
<evidence type="ECO:0000256" key="4">
    <source>
        <dbReference type="ARBA" id="ARBA00023237"/>
    </source>
</evidence>
<organism evidence="9 10">
    <name type="scientific">Methylosinus trichosporium (strain ATCC 35070 / NCIMB 11131 / UNIQEM 75 / OB3b)</name>
    <dbReference type="NCBI Taxonomy" id="595536"/>
    <lineage>
        <taxon>Bacteria</taxon>
        <taxon>Pseudomonadati</taxon>
        <taxon>Pseudomonadota</taxon>
        <taxon>Alphaproteobacteria</taxon>
        <taxon>Hyphomicrobiales</taxon>
        <taxon>Methylocystaceae</taxon>
        <taxon>Methylosinus</taxon>
    </lineage>
</organism>
<accession>A0A2D2CY42</accession>
<feature type="compositionally biased region" description="Basic and acidic residues" evidence="6">
    <location>
        <begin position="359"/>
        <end position="368"/>
    </location>
</feature>
<dbReference type="Proteomes" id="UP000230709">
    <property type="component" value="Chromosome"/>
</dbReference>
<sequence length="723" mass="74825">MKLLLTASASALTLAAGGAFAADLDAAPRPPPPLWTGLYGGFNVGGASASSGPIVYATGPTPTGRYLTDPVQWPARARFWSPLNGSIDGNDGGAFLGGVQIGYNFRFDHLGGIIAGFEADLQGVAQGREMRGVSSVSRNILTRGDSLINTVDGGGALQFLGTVRARLGLLVDPTVLVYGTGGLAFGGVSYKFGLNSLYANAAGAPAQNASAALDNLTTRSGWTAGAGVEWMFAPSWSLKGEYLYYSLDSGATRTTSSAYPIAAASAFGGNAGAPADWTTTSAGSPRMSGSIVRVGLDYHFGGETAGAGGAEADAGGHGAGAKAEGAQMEEPGGGMRDGGGKGGGHGAGGQGGAGGHGAAMKDEAKDADTPVDGHGAGGSAGGHGGGGMHTVVPAGVYGAHMVGPGHVRLAYTPSYSVMRGNYIDDTQIAPAQVTRIPWVPNSISALPNYFGANPTRTLRVAPDNMKMQMHMFHMMFGVTDWFNVMVMGSLSDRAMEMTVFKGASGSTVLGPTYSGTQGWGDTMVQGLFRLHQDEVHHLHVNLGLSVPTGSIAEEIDHMHPSGQYQTKRGFYGLQLGTGTYDALFGFTYTGKLAPWSWGAIYRGRVALGVNNAGYLRGPSNELSAWGAFDLMPGLAATGRVAATIWDRIYGHDNLLWGAMQGTVPEYQGGERVKLLGGFEYLLKLEGFKPIRIAAEAGAPVYQRLNGPQLGQQWEVNTAVNFGF</sequence>
<dbReference type="Pfam" id="PF13505">
    <property type="entry name" value="OMP_b-brl"/>
    <property type="match status" value="1"/>
</dbReference>
<comment type="similarity">
    <text evidence="5">Belongs to the Omp25/RopB family.</text>
</comment>
<feature type="compositionally biased region" description="Gly residues" evidence="6">
    <location>
        <begin position="309"/>
        <end position="319"/>
    </location>
</feature>